<accession>A0A839IQX0</accession>
<dbReference type="AlphaFoldDB" id="A0A839IQX0"/>
<evidence type="ECO:0000313" key="2">
    <source>
        <dbReference type="Proteomes" id="UP000565262"/>
    </source>
</evidence>
<sequence>MRAHTDKSKENKNYSMVVGCSRAKRSDSNFQFIDNRPEAMQMKRFQEMANNSRQVKQLRAFPKNTGNSPNINQNTISPIIQRQIFQNSDGKYYSDMEPDRYFDTWQEAYTYEQNMEAPPPISGGRPPSLFTHTSTKSTNKISSYGIPQGPHTVAHAALMKALYNAEGRIDTLSVIAEQIPNPSQWRDLVNNELGGGNHFHGKSEFSQRLLRAYRHYNGLYQGLLRSLNDKNEGTPFDWMHELIQLHPYAVYGWASPKTIKKKHLKGKGETGDLSDTKRNIDTLANFKNRESYYEAIADRLELLDPDYEDNSEQYSDSEDDAMSIEDDLDSLVETEQENKYTFELPELDTSISSKRLERRLLLEVLGCDLLFQNNCLINAIAMGAGITVSYEQLVEIRVRIGSIGNMLFASPNTVGIILNVLGINAGVLVHYPVSVGQDNEPIGNQNGLVIHVYHTGGDHFVSECPNPADYF</sequence>
<dbReference type="EMBL" id="JACJFM010000014">
    <property type="protein sequence ID" value="MBB1487321.1"/>
    <property type="molecule type" value="Genomic_DNA"/>
</dbReference>
<dbReference type="RefSeq" id="WP_182809103.1">
    <property type="nucleotide sequence ID" value="NZ_JACJFM010000014.1"/>
</dbReference>
<gene>
    <name evidence="1" type="ORF">H4O21_11955</name>
</gene>
<comment type="caution">
    <text evidence="1">The sequence shown here is derived from an EMBL/GenBank/DDBJ whole genome shotgun (WGS) entry which is preliminary data.</text>
</comment>
<keyword evidence="2" id="KW-1185">Reference proteome</keyword>
<evidence type="ECO:0000313" key="1">
    <source>
        <dbReference type="EMBL" id="MBB1487321.1"/>
    </source>
</evidence>
<dbReference type="Proteomes" id="UP000565262">
    <property type="component" value="Unassembled WGS sequence"/>
</dbReference>
<proteinExistence type="predicted"/>
<protein>
    <submittedName>
        <fullName evidence="1">Uncharacterized protein</fullName>
    </submittedName>
</protein>
<name>A0A839IQX0_9GAMM</name>
<organism evidence="1 2">
    <name type="scientific">Oceanospirillum sediminis</name>
    <dbReference type="NCBI Taxonomy" id="2760088"/>
    <lineage>
        <taxon>Bacteria</taxon>
        <taxon>Pseudomonadati</taxon>
        <taxon>Pseudomonadota</taxon>
        <taxon>Gammaproteobacteria</taxon>
        <taxon>Oceanospirillales</taxon>
        <taxon>Oceanospirillaceae</taxon>
        <taxon>Oceanospirillum</taxon>
    </lineage>
</organism>
<reference evidence="1 2" key="1">
    <citation type="submission" date="2020-08" db="EMBL/GenBank/DDBJ databases">
        <title>Oceanospirillum sp. nov. isolated from marine sediment.</title>
        <authorList>
            <person name="Ji X."/>
        </authorList>
    </citation>
    <scope>NUCLEOTIDE SEQUENCE [LARGE SCALE GENOMIC DNA]</scope>
    <source>
        <strain evidence="1 2">D5</strain>
    </source>
</reference>